<dbReference type="Pfam" id="PF04186">
    <property type="entry name" value="FxsA"/>
    <property type="match status" value="1"/>
</dbReference>
<dbReference type="GO" id="GO:0016020">
    <property type="term" value="C:membrane"/>
    <property type="evidence" value="ECO:0007669"/>
    <property type="project" value="InterPro"/>
</dbReference>
<organism evidence="2 3">
    <name type="scientific">Polycladospora coralii</name>
    <dbReference type="NCBI Taxonomy" id="2771432"/>
    <lineage>
        <taxon>Bacteria</taxon>
        <taxon>Bacillati</taxon>
        <taxon>Bacillota</taxon>
        <taxon>Bacilli</taxon>
        <taxon>Bacillales</taxon>
        <taxon>Thermoactinomycetaceae</taxon>
        <taxon>Polycladospora</taxon>
    </lineage>
</organism>
<feature type="transmembrane region" description="Helical" evidence="1">
    <location>
        <begin position="67"/>
        <end position="88"/>
    </location>
</feature>
<keyword evidence="1" id="KW-0472">Membrane</keyword>
<feature type="transmembrane region" description="Helical" evidence="1">
    <location>
        <begin position="29"/>
        <end position="47"/>
    </location>
</feature>
<dbReference type="EMBL" id="JACXAH010000014">
    <property type="protein sequence ID" value="MBD1372782.1"/>
    <property type="molecule type" value="Genomic_DNA"/>
</dbReference>
<evidence type="ECO:0000313" key="2">
    <source>
        <dbReference type="EMBL" id="MBD1372782.1"/>
    </source>
</evidence>
<proteinExistence type="predicted"/>
<dbReference type="RefSeq" id="WP_191138702.1">
    <property type="nucleotide sequence ID" value="NZ_JACXAG020000001.1"/>
</dbReference>
<dbReference type="NCBIfam" id="NF008528">
    <property type="entry name" value="PRK11463.1-2"/>
    <property type="match status" value="1"/>
</dbReference>
<keyword evidence="1" id="KW-0812">Transmembrane</keyword>
<dbReference type="Proteomes" id="UP000661691">
    <property type="component" value="Unassembled WGS sequence"/>
</dbReference>
<gene>
    <name evidence="2" type="ORF">IC620_10475</name>
</gene>
<keyword evidence="1" id="KW-1133">Transmembrane helix</keyword>
<name>A0A926RUN2_9BACL</name>
<reference evidence="2" key="1">
    <citation type="submission" date="2020-09" db="EMBL/GenBank/DDBJ databases">
        <title>A novel bacterium of genus Hazenella, isolated from South China Sea.</title>
        <authorList>
            <person name="Huang H."/>
            <person name="Mo K."/>
            <person name="Hu Y."/>
        </authorList>
    </citation>
    <scope>NUCLEOTIDE SEQUENCE</scope>
    <source>
        <strain evidence="2">IB182357</strain>
    </source>
</reference>
<dbReference type="PANTHER" id="PTHR35335:SF1">
    <property type="entry name" value="UPF0716 PROTEIN FXSA"/>
    <property type="match status" value="1"/>
</dbReference>
<evidence type="ECO:0000256" key="1">
    <source>
        <dbReference type="SAM" id="Phobius"/>
    </source>
</evidence>
<protein>
    <submittedName>
        <fullName evidence="2">FxsA family protein</fullName>
    </submittedName>
</protein>
<dbReference type="PANTHER" id="PTHR35335">
    <property type="entry name" value="UPF0716 PROTEIN FXSA"/>
    <property type="match status" value="1"/>
</dbReference>
<feature type="transmembrane region" description="Helical" evidence="1">
    <location>
        <begin position="94"/>
        <end position="112"/>
    </location>
</feature>
<comment type="caution">
    <text evidence="2">The sequence shown here is derived from an EMBL/GenBank/DDBJ whole genome shotgun (WGS) entry which is preliminary data.</text>
</comment>
<accession>A0A926RUN2</accession>
<dbReference type="InterPro" id="IPR007313">
    <property type="entry name" value="FxsA"/>
</dbReference>
<evidence type="ECO:0000313" key="3">
    <source>
        <dbReference type="Proteomes" id="UP000661691"/>
    </source>
</evidence>
<dbReference type="AlphaFoldDB" id="A0A926RUN2"/>
<keyword evidence="3" id="KW-1185">Reference proteome</keyword>
<sequence length="132" mass="14790">MFWLLVGIFIMVPALELWGLITVGSFIGPGWTILLVIATGVLGSYLARKEGLNTYQLAMIQLRNNEVPTDAIIDGVMILLGGIMLITPGFLTDIMGFLLVIPYTRSILRLLAIRILQRKMKEGKIVLYRRRS</sequence>